<keyword evidence="8" id="KW-0847">Vitamin C</keyword>
<feature type="domain" description="Fe2OG dioxygenase" evidence="15">
    <location>
        <begin position="409"/>
        <end position="517"/>
    </location>
</feature>
<evidence type="ECO:0000256" key="11">
    <source>
        <dbReference type="ARBA" id="ARBA00023004"/>
    </source>
</evidence>
<dbReference type="GO" id="GO:0005506">
    <property type="term" value="F:iron ion binding"/>
    <property type="evidence" value="ECO:0007669"/>
    <property type="project" value="InterPro"/>
</dbReference>
<dbReference type="EMBL" id="GAMC01013252">
    <property type="protein sequence ID" value="JAB93303.1"/>
    <property type="molecule type" value="mRNA"/>
</dbReference>
<protein>
    <recommendedName>
        <fullName evidence="5">procollagen-proline 4-dioxygenase</fullName>
        <ecNumber evidence="5">1.14.11.2</ecNumber>
    </recommendedName>
</protein>
<evidence type="ECO:0000256" key="10">
    <source>
        <dbReference type="ARBA" id="ARBA00023002"/>
    </source>
</evidence>
<evidence type="ECO:0000256" key="13">
    <source>
        <dbReference type="SAM" id="Coils"/>
    </source>
</evidence>
<evidence type="ECO:0000256" key="9">
    <source>
        <dbReference type="ARBA" id="ARBA00022964"/>
    </source>
</evidence>
<evidence type="ECO:0000256" key="6">
    <source>
        <dbReference type="ARBA" id="ARBA00022723"/>
    </source>
</evidence>
<dbReference type="Pfam" id="PF13640">
    <property type="entry name" value="2OG-FeII_Oxy_3"/>
    <property type="match status" value="1"/>
</dbReference>
<feature type="signal peptide" evidence="14">
    <location>
        <begin position="1"/>
        <end position="31"/>
    </location>
</feature>
<dbReference type="Gene3D" id="6.10.140.1460">
    <property type="match status" value="1"/>
</dbReference>
<evidence type="ECO:0000259" key="15">
    <source>
        <dbReference type="PROSITE" id="PS51471"/>
    </source>
</evidence>
<keyword evidence="7" id="KW-0256">Endoplasmic reticulum</keyword>
<comment type="function">
    <text evidence="2">Catalyzes the post-translational formation of 4-hydroxyproline in -Xaa-Pro-Gly- sequences in collagens and other proteins.</text>
</comment>
<dbReference type="PANTHER" id="PTHR10869">
    <property type="entry name" value="PROLYL 4-HYDROXYLASE ALPHA SUBUNIT"/>
    <property type="match status" value="1"/>
</dbReference>
<evidence type="ECO:0000256" key="3">
    <source>
        <dbReference type="ARBA" id="ARBA00004319"/>
    </source>
</evidence>
<feature type="chain" id="PRO_5007737084" description="procollagen-proline 4-dioxygenase" evidence="14">
    <location>
        <begin position="32"/>
        <end position="542"/>
    </location>
</feature>
<keyword evidence="12" id="KW-0325">Glycoprotein</keyword>
<dbReference type="EMBL" id="GAMC01013253">
    <property type="protein sequence ID" value="JAB93302.1"/>
    <property type="molecule type" value="mRNA"/>
</dbReference>
<keyword evidence="6" id="KW-0479">Metal-binding</keyword>
<evidence type="ECO:0000256" key="1">
    <source>
        <dbReference type="ARBA" id="ARBA00001961"/>
    </source>
</evidence>
<dbReference type="Proteomes" id="UP000606786">
    <property type="component" value="Unassembled WGS sequence"/>
</dbReference>
<proteinExistence type="evidence at transcript level"/>
<feature type="coiled-coil region" evidence="13">
    <location>
        <begin position="60"/>
        <end position="94"/>
    </location>
</feature>
<dbReference type="InterPro" id="IPR044862">
    <property type="entry name" value="Pro_4_hyd_alph_FE2OG_OXY"/>
</dbReference>
<evidence type="ECO:0000256" key="7">
    <source>
        <dbReference type="ARBA" id="ARBA00022824"/>
    </source>
</evidence>
<dbReference type="PROSITE" id="PS51471">
    <property type="entry name" value="FE2OG_OXY"/>
    <property type="match status" value="1"/>
</dbReference>
<dbReference type="InterPro" id="IPR011990">
    <property type="entry name" value="TPR-like_helical_dom_sf"/>
</dbReference>
<dbReference type="Gene3D" id="2.60.120.620">
    <property type="entry name" value="q2cbj1_9rhob like domain"/>
    <property type="match status" value="1"/>
</dbReference>
<reference evidence="17" key="1">
    <citation type="submission" date="2013-07" db="EMBL/GenBank/DDBJ databases">
        <authorList>
            <person name="Geib S."/>
        </authorList>
    </citation>
    <scope>NUCLEOTIDE SEQUENCE</scope>
</reference>
<dbReference type="InterPro" id="IPR006620">
    <property type="entry name" value="Pro_4_hyd_alph"/>
</dbReference>
<dbReference type="SMART" id="SM00702">
    <property type="entry name" value="P4Hc"/>
    <property type="match status" value="1"/>
</dbReference>
<dbReference type="InterPro" id="IPR045054">
    <property type="entry name" value="P4HA-like"/>
</dbReference>
<accession>W8B410</accession>
<name>W8B410_CERCA</name>
<evidence type="ECO:0000313" key="17">
    <source>
        <dbReference type="EMBL" id="JAB93302.1"/>
    </source>
</evidence>
<reference evidence="16" key="3">
    <citation type="submission" date="2020-11" db="EMBL/GenBank/DDBJ databases">
        <authorList>
            <person name="Whitehead M."/>
        </authorList>
    </citation>
    <scope>NUCLEOTIDE SEQUENCE</scope>
    <source>
        <strain evidence="16">EGII</strain>
    </source>
</reference>
<dbReference type="FunFam" id="2.60.120.620:FF:000011">
    <property type="entry name" value="Prolyl alpha subunit"/>
    <property type="match status" value="1"/>
</dbReference>
<comment type="cofactor">
    <cofactor evidence="1">
        <name>L-ascorbate</name>
        <dbReference type="ChEBI" id="CHEBI:38290"/>
    </cofactor>
</comment>
<keyword evidence="10" id="KW-0560">Oxidoreductase</keyword>
<evidence type="ECO:0000313" key="16">
    <source>
        <dbReference type="EMBL" id="CAD6993038.1"/>
    </source>
</evidence>
<evidence type="ECO:0000256" key="14">
    <source>
        <dbReference type="SAM" id="SignalP"/>
    </source>
</evidence>
<evidence type="ECO:0000256" key="12">
    <source>
        <dbReference type="ARBA" id="ARBA00023180"/>
    </source>
</evidence>
<dbReference type="Pfam" id="PF23558">
    <property type="entry name" value="TPR_P4H"/>
    <property type="match status" value="1"/>
</dbReference>
<dbReference type="Pfam" id="PF08336">
    <property type="entry name" value="P4Ha_N"/>
    <property type="match status" value="1"/>
</dbReference>
<keyword evidence="9" id="KW-0223">Dioxygenase</keyword>
<dbReference type="EMBL" id="CAJHJT010000001">
    <property type="protein sequence ID" value="CAD6993038.1"/>
    <property type="molecule type" value="Genomic_DNA"/>
</dbReference>
<gene>
    <name evidence="17" type="primary">P4HA2</name>
    <name evidence="16" type="ORF">CCAP1982_LOCUS1873</name>
</gene>
<evidence type="ECO:0000256" key="4">
    <source>
        <dbReference type="ARBA" id="ARBA00006511"/>
    </source>
</evidence>
<dbReference type="EC" id="1.14.11.2" evidence="5"/>
<dbReference type="SUPFAM" id="SSF48452">
    <property type="entry name" value="TPR-like"/>
    <property type="match status" value="1"/>
</dbReference>
<sequence>MNKIRWKLTSPTIHLLITTCTCLLLSLPCQAQIDYFSSISGLENLLRTEEYLLQSFREYVRASKQHLQTLESELHRIEMEYAQAARNAENYLTNPVNVYRLMKRLTNDWTIYEERVQSDEAAQTFLRQMNEYRETLSFPSTEDFRASAAALARLQETYHLDTTQIAGGFLNGVKYGTSMTWQDCFVLGKQLFHLEEYNHTKMWLKESMQRLSREPYYRDPHTFDYVEDVAKSLLNLGDLETALKLSDDVLSLDPTRSTAKYVKNTILTPVGERKPTLTTNPSYYHQTEEFETYKKVCRGEITASPTQLRPLRCRYETNNHPYRLIAPLKLEEHSLDPLVVTFHDFIDDTKIATIKYMAEPRMQRSTVRDVVTLSKATDFRISKNAWLGYQEHDYMLGMLRDLHDITGLDVTRCEKLQVANYGLGGHYEPHWDFYLDTERMPEGLGNRIATAIFYLSEVEQGGATAFPNLKFAIKPKKGNVLFWYNLHRTLEGDYRTRHAACPVLKGSKWIANVWINDITQPFTRPCLLHQDDEISKPYATIV</sequence>
<reference evidence="17" key="2">
    <citation type="journal article" date="2014" name="BMC Genomics">
        <title>A genomic perspective to assessing quality of mass-reared SIT flies used in Mediterranean fruit fly (Ceratitis capitata) eradication in California.</title>
        <authorList>
            <person name="Calla B."/>
            <person name="Hall B."/>
            <person name="Hou S."/>
            <person name="Geib S.M."/>
        </authorList>
    </citation>
    <scope>NUCLEOTIDE SEQUENCE</scope>
</reference>
<keyword evidence="13" id="KW-0175">Coiled coil</keyword>
<dbReference type="InterPro" id="IPR059068">
    <property type="entry name" value="TPR_P4H"/>
</dbReference>
<dbReference type="InterPro" id="IPR013547">
    <property type="entry name" value="P4H_N"/>
</dbReference>
<dbReference type="PANTHER" id="PTHR10869:SF216">
    <property type="entry name" value="PROCOLLAGEN-PROLINE 4-DIOXYGENASE"/>
    <property type="match status" value="1"/>
</dbReference>
<dbReference type="OrthoDB" id="420380at2759"/>
<organism evidence="17">
    <name type="scientific">Ceratitis capitata</name>
    <name type="common">Mediterranean fruit fly</name>
    <name type="synonym">Tephritis capitata</name>
    <dbReference type="NCBI Taxonomy" id="7213"/>
    <lineage>
        <taxon>Eukaryota</taxon>
        <taxon>Metazoa</taxon>
        <taxon>Ecdysozoa</taxon>
        <taxon>Arthropoda</taxon>
        <taxon>Hexapoda</taxon>
        <taxon>Insecta</taxon>
        <taxon>Pterygota</taxon>
        <taxon>Neoptera</taxon>
        <taxon>Endopterygota</taxon>
        <taxon>Diptera</taxon>
        <taxon>Brachycera</taxon>
        <taxon>Muscomorpha</taxon>
        <taxon>Tephritoidea</taxon>
        <taxon>Tephritidae</taxon>
        <taxon>Ceratitis</taxon>
        <taxon>Ceratitis</taxon>
    </lineage>
</organism>
<dbReference type="InterPro" id="IPR005123">
    <property type="entry name" value="Oxoglu/Fe-dep_dioxygenase_dom"/>
</dbReference>
<dbReference type="GO" id="GO:0005788">
    <property type="term" value="C:endoplasmic reticulum lumen"/>
    <property type="evidence" value="ECO:0007669"/>
    <property type="project" value="UniProtKB-SubCell"/>
</dbReference>
<evidence type="ECO:0000256" key="2">
    <source>
        <dbReference type="ARBA" id="ARBA00002035"/>
    </source>
</evidence>
<dbReference type="AlphaFoldDB" id="W8B410"/>
<comment type="subcellular location">
    <subcellularLocation>
        <location evidence="3">Endoplasmic reticulum lumen</location>
    </subcellularLocation>
</comment>
<evidence type="ECO:0000313" key="18">
    <source>
        <dbReference type="Proteomes" id="UP000606786"/>
    </source>
</evidence>
<dbReference type="GO" id="GO:0031418">
    <property type="term" value="F:L-ascorbic acid binding"/>
    <property type="evidence" value="ECO:0007669"/>
    <property type="project" value="UniProtKB-KW"/>
</dbReference>
<evidence type="ECO:0000256" key="5">
    <source>
        <dbReference type="ARBA" id="ARBA00012269"/>
    </source>
</evidence>
<dbReference type="GO" id="GO:0004656">
    <property type="term" value="F:procollagen-proline 4-dioxygenase activity"/>
    <property type="evidence" value="ECO:0007669"/>
    <property type="project" value="UniProtKB-EC"/>
</dbReference>
<dbReference type="Gene3D" id="1.25.40.10">
    <property type="entry name" value="Tetratricopeptide repeat domain"/>
    <property type="match status" value="1"/>
</dbReference>
<evidence type="ECO:0000256" key="8">
    <source>
        <dbReference type="ARBA" id="ARBA00022896"/>
    </source>
</evidence>
<keyword evidence="11" id="KW-0408">Iron</keyword>
<keyword evidence="14" id="KW-0732">Signal</keyword>
<keyword evidence="18" id="KW-1185">Reference proteome</keyword>
<comment type="similarity">
    <text evidence="4">Belongs to the P4HA family.</text>
</comment>